<dbReference type="InterPro" id="IPR032466">
    <property type="entry name" value="Metal_Hydrolase"/>
</dbReference>
<dbReference type="RefSeq" id="WP_039248931.1">
    <property type="nucleotide sequence ID" value="NZ_JWSY01000079.1"/>
</dbReference>
<dbReference type="SUPFAM" id="SSF51556">
    <property type="entry name" value="Metallo-dependent hydrolases"/>
    <property type="match status" value="1"/>
</dbReference>
<evidence type="ECO:0000313" key="3">
    <source>
        <dbReference type="EMBL" id="KIC52545.1"/>
    </source>
</evidence>
<dbReference type="InterPro" id="IPR006680">
    <property type="entry name" value="Amidohydro-rel"/>
</dbReference>
<organism evidence="3 4">
    <name type="scientific">Brevundimonas nasdae</name>
    <dbReference type="NCBI Taxonomy" id="172043"/>
    <lineage>
        <taxon>Bacteria</taxon>
        <taxon>Pseudomonadati</taxon>
        <taxon>Pseudomonadota</taxon>
        <taxon>Alphaproteobacteria</taxon>
        <taxon>Caulobacterales</taxon>
        <taxon>Caulobacteraceae</taxon>
        <taxon>Brevundimonas</taxon>
    </lineage>
</organism>
<dbReference type="PANTHER" id="PTHR43569">
    <property type="entry name" value="AMIDOHYDROLASE"/>
    <property type="match status" value="1"/>
</dbReference>
<evidence type="ECO:0000256" key="1">
    <source>
        <dbReference type="ARBA" id="ARBA00038310"/>
    </source>
</evidence>
<accession>A0A0B4CKS0</accession>
<evidence type="ECO:0000259" key="2">
    <source>
        <dbReference type="Pfam" id="PF04909"/>
    </source>
</evidence>
<comment type="similarity">
    <text evidence="1">Belongs to the metallo-dependent hydrolases superfamily.</text>
</comment>
<dbReference type="GO" id="GO:0016787">
    <property type="term" value="F:hydrolase activity"/>
    <property type="evidence" value="ECO:0007669"/>
    <property type="project" value="UniProtKB-KW"/>
</dbReference>
<dbReference type="EMBL" id="JWSY01000079">
    <property type="protein sequence ID" value="KIC52545.1"/>
    <property type="molecule type" value="Genomic_DNA"/>
</dbReference>
<dbReference type="InterPro" id="IPR052350">
    <property type="entry name" value="Metallo-dep_Lactonases"/>
</dbReference>
<feature type="domain" description="Amidohydrolase-related" evidence="2">
    <location>
        <begin position="8"/>
        <end position="300"/>
    </location>
</feature>
<name>A0A0B4CKS0_9CAUL</name>
<dbReference type="Gene3D" id="3.20.20.140">
    <property type="entry name" value="Metal-dependent hydrolases"/>
    <property type="match status" value="1"/>
</dbReference>
<sequence length="300" mass="33244">MASDLRIVDGHVHLWDLSRARYGWLQDDPLPNNPAGDMSPIANANYLLDDYLADTAGWRVDKIVHVEAGQPMGQQLAETDWLQSIADEAGYPQAIVAGADMLDPDLDALLEAHAARPNVRGVRQIVCWHEDSLKTYTDRDLLRDPKWVEGFAKLARYGLSFDLQLYPSQMATAAIIAARHPDIPIIVNHAGLPTDRDAAGMKRWRTGLRLLAAQPQVSIKISGLGITDRAWTPDSIRPIVLECIDAFGTERAMFASDFPVESVHGSFDAFYSAFDAITAGFSADERDRLFARNAEAIYRI</sequence>
<proteinExistence type="inferred from homology"/>
<gene>
    <name evidence="3" type="ORF">RM53_16755</name>
</gene>
<keyword evidence="3" id="KW-0378">Hydrolase</keyword>
<dbReference type="PANTHER" id="PTHR43569:SF1">
    <property type="entry name" value="BLL3371 PROTEIN"/>
    <property type="match status" value="1"/>
</dbReference>
<dbReference type="AlphaFoldDB" id="A0A0B4CKS0"/>
<evidence type="ECO:0000313" key="4">
    <source>
        <dbReference type="Proteomes" id="UP000031166"/>
    </source>
</evidence>
<comment type="caution">
    <text evidence="3">The sequence shown here is derived from an EMBL/GenBank/DDBJ whole genome shotgun (WGS) entry which is preliminary data.</text>
</comment>
<dbReference type="STRING" id="172043.RM53_16755"/>
<dbReference type="Proteomes" id="UP000031166">
    <property type="component" value="Unassembled WGS sequence"/>
</dbReference>
<dbReference type="Pfam" id="PF04909">
    <property type="entry name" value="Amidohydro_2"/>
    <property type="match status" value="1"/>
</dbReference>
<reference evidence="3 4" key="1">
    <citation type="submission" date="2014-12" db="EMBL/GenBank/DDBJ databases">
        <title>Genome sequencing of Brevundimonas nasdae TPW30.</title>
        <authorList>
            <person name="Tan P.W."/>
            <person name="Chan K.-G."/>
        </authorList>
    </citation>
    <scope>NUCLEOTIDE SEQUENCE [LARGE SCALE GENOMIC DNA]</scope>
    <source>
        <strain evidence="3 4">TPW30</strain>
    </source>
</reference>
<protein>
    <submittedName>
        <fullName evidence="3">Amidohydrolase</fullName>
    </submittedName>
</protein>